<dbReference type="InterPro" id="IPR011050">
    <property type="entry name" value="Pectin_lyase_fold/virulence"/>
</dbReference>
<dbReference type="Gene3D" id="2.160.20.10">
    <property type="entry name" value="Single-stranded right-handed beta-helix, Pectin lyase-like"/>
    <property type="match status" value="1"/>
</dbReference>
<feature type="signal peptide" evidence="1">
    <location>
        <begin position="1"/>
        <end position="34"/>
    </location>
</feature>
<keyword evidence="3" id="KW-1185">Reference proteome</keyword>
<dbReference type="RefSeq" id="WP_143986702.1">
    <property type="nucleotide sequence ID" value="NZ_CP041692.1"/>
</dbReference>
<proteinExistence type="predicted"/>
<gene>
    <name evidence="2" type="ORF">FOE78_13210</name>
</gene>
<dbReference type="Proteomes" id="UP000319263">
    <property type="component" value="Chromosome"/>
</dbReference>
<dbReference type="EMBL" id="CP041692">
    <property type="protein sequence ID" value="QDP96740.1"/>
    <property type="molecule type" value="Genomic_DNA"/>
</dbReference>
<evidence type="ECO:0000313" key="3">
    <source>
        <dbReference type="Proteomes" id="UP000319263"/>
    </source>
</evidence>
<dbReference type="OrthoDB" id="5172663at2"/>
<organism evidence="2 3">
    <name type="scientific">Microlunatus elymi</name>
    <dbReference type="NCBI Taxonomy" id="2596828"/>
    <lineage>
        <taxon>Bacteria</taxon>
        <taxon>Bacillati</taxon>
        <taxon>Actinomycetota</taxon>
        <taxon>Actinomycetes</taxon>
        <taxon>Propionibacteriales</taxon>
        <taxon>Propionibacteriaceae</taxon>
        <taxon>Microlunatus</taxon>
    </lineage>
</organism>
<protein>
    <submittedName>
        <fullName evidence="2">Right-handed parallel beta-helix repeat-containing protein</fullName>
    </submittedName>
</protein>
<dbReference type="AlphaFoldDB" id="A0A516PZZ3"/>
<name>A0A516PZZ3_9ACTN</name>
<dbReference type="InterPro" id="IPR006626">
    <property type="entry name" value="PbH1"/>
</dbReference>
<sequence length="555" mass="57325">MTAARPVFRVANGVVAVVLAVVGLVAAPHSTAAADDGAEVPGQYISKLYTEALGRLPYQSEWAAAAAVFTEGGCGAQTLAEVGQQVYTSADYAKLGYDNVAKLSTLYRGVWNTEADPSDLSTWRDELDHGESWSTVVARFFVSDEFNALVPKICSGARDASATSYAWSGRTPAALPSDSAGFNGNQEDLQRILDNTPDGGIVQLAERSLVTISQPLTVPAGVTLTTTAEPDTGHYAMMGRLVRGGDFDGPVVQIAGGGKLTGVWVDGGRTGPGAGHPGRSDVRVLGGHGTQVIGNKVSNSAGTAGIEVYGQSRGYPCSDVTISRNVVTAYANDHYLTRQLDDGTTAGMWTDGITSGCADTAITRNQIVDTGGVGIGLYPATSDPNSTVAQHSLISRNRILSAGIGMYAGIVADPQYYLPNRDDAGDYDYRGARITGNLQWTAPNTHFVIGIAAGTRAWYGGAAMVGPNSGHGLTVTGNSTGKLSARVRTGIAVSGMDDVTLGRNPARWTHDGVPGKTGNACPVAAVAASVTAGTAAGLESDQPIDDVGFDGCMGE</sequence>
<dbReference type="KEGG" id="mik:FOE78_13210"/>
<keyword evidence="1" id="KW-0732">Signal</keyword>
<dbReference type="SUPFAM" id="SSF51126">
    <property type="entry name" value="Pectin lyase-like"/>
    <property type="match status" value="1"/>
</dbReference>
<dbReference type="InterPro" id="IPR012334">
    <property type="entry name" value="Pectin_lyas_fold"/>
</dbReference>
<evidence type="ECO:0000256" key="1">
    <source>
        <dbReference type="SAM" id="SignalP"/>
    </source>
</evidence>
<accession>A0A516PZZ3</accession>
<feature type="chain" id="PRO_5021807413" evidence="1">
    <location>
        <begin position="35"/>
        <end position="555"/>
    </location>
</feature>
<evidence type="ECO:0000313" key="2">
    <source>
        <dbReference type="EMBL" id="QDP96740.1"/>
    </source>
</evidence>
<reference evidence="2 3" key="1">
    <citation type="submission" date="2019-07" db="EMBL/GenBank/DDBJ databases">
        <title>Microlunatus dokdonensis sp. nov. isolated from the rhizospheric soil of the wild plant Elymus tsukushiensis.</title>
        <authorList>
            <person name="Ghim S.-Y."/>
            <person name="Hwang Y.-J."/>
            <person name="Son J.-S."/>
            <person name="Shin J.-H."/>
        </authorList>
    </citation>
    <scope>NUCLEOTIDE SEQUENCE [LARGE SCALE GENOMIC DNA]</scope>
    <source>
        <strain evidence="2 3">KUDC0627</strain>
    </source>
</reference>
<dbReference type="SMART" id="SM00710">
    <property type="entry name" value="PbH1"/>
    <property type="match status" value="4"/>
</dbReference>